<protein>
    <recommendedName>
        <fullName evidence="4">F-box domain-containing protein</fullName>
    </recommendedName>
</protein>
<reference evidence="2" key="2">
    <citation type="submission" date="2024-10" db="UniProtKB">
        <authorList>
            <consortium name="EnsemblProtists"/>
        </authorList>
    </citation>
    <scope>IDENTIFICATION</scope>
</reference>
<dbReference type="GeneID" id="17269709"/>
<feature type="region of interest" description="Disordered" evidence="1">
    <location>
        <begin position="1"/>
        <end position="34"/>
    </location>
</feature>
<organism evidence="2 3">
    <name type="scientific">Emiliania huxleyi (strain CCMP1516)</name>
    <dbReference type="NCBI Taxonomy" id="280463"/>
    <lineage>
        <taxon>Eukaryota</taxon>
        <taxon>Haptista</taxon>
        <taxon>Haptophyta</taxon>
        <taxon>Prymnesiophyceae</taxon>
        <taxon>Isochrysidales</taxon>
        <taxon>Noelaerhabdaceae</taxon>
        <taxon>Emiliania</taxon>
    </lineage>
</organism>
<dbReference type="RefSeq" id="XP_005776587.1">
    <property type="nucleotide sequence ID" value="XM_005776530.1"/>
</dbReference>
<reference evidence="3" key="1">
    <citation type="journal article" date="2013" name="Nature">
        <title>Pan genome of the phytoplankton Emiliania underpins its global distribution.</title>
        <authorList>
            <person name="Read B.A."/>
            <person name="Kegel J."/>
            <person name="Klute M.J."/>
            <person name="Kuo A."/>
            <person name="Lefebvre S.C."/>
            <person name="Maumus F."/>
            <person name="Mayer C."/>
            <person name="Miller J."/>
            <person name="Monier A."/>
            <person name="Salamov A."/>
            <person name="Young J."/>
            <person name="Aguilar M."/>
            <person name="Claverie J.M."/>
            <person name="Frickenhaus S."/>
            <person name="Gonzalez K."/>
            <person name="Herman E.K."/>
            <person name="Lin Y.C."/>
            <person name="Napier J."/>
            <person name="Ogata H."/>
            <person name="Sarno A.F."/>
            <person name="Shmutz J."/>
            <person name="Schroeder D."/>
            <person name="de Vargas C."/>
            <person name="Verret F."/>
            <person name="von Dassow P."/>
            <person name="Valentin K."/>
            <person name="Van de Peer Y."/>
            <person name="Wheeler G."/>
            <person name="Dacks J.B."/>
            <person name="Delwiche C.F."/>
            <person name="Dyhrman S.T."/>
            <person name="Glockner G."/>
            <person name="John U."/>
            <person name="Richards T."/>
            <person name="Worden A.Z."/>
            <person name="Zhang X."/>
            <person name="Grigoriev I.V."/>
            <person name="Allen A.E."/>
            <person name="Bidle K."/>
            <person name="Borodovsky M."/>
            <person name="Bowler C."/>
            <person name="Brownlee C."/>
            <person name="Cock J.M."/>
            <person name="Elias M."/>
            <person name="Gladyshev V.N."/>
            <person name="Groth M."/>
            <person name="Guda C."/>
            <person name="Hadaegh A."/>
            <person name="Iglesias-Rodriguez M.D."/>
            <person name="Jenkins J."/>
            <person name="Jones B.M."/>
            <person name="Lawson T."/>
            <person name="Leese F."/>
            <person name="Lindquist E."/>
            <person name="Lobanov A."/>
            <person name="Lomsadze A."/>
            <person name="Malik S.B."/>
            <person name="Marsh M.E."/>
            <person name="Mackinder L."/>
            <person name="Mock T."/>
            <person name="Mueller-Roeber B."/>
            <person name="Pagarete A."/>
            <person name="Parker M."/>
            <person name="Probert I."/>
            <person name="Quesneville H."/>
            <person name="Raines C."/>
            <person name="Rensing S.A."/>
            <person name="Riano-Pachon D.M."/>
            <person name="Richier S."/>
            <person name="Rokitta S."/>
            <person name="Shiraiwa Y."/>
            <person name="Soanes D.M."/>
            <person name="van der Giezen M."/>
            <person name="Wahlund T.M."/>
            <person name="Williams B."/>
            <person name="Wilson W."/>
            <person name="Wolfe G."/>
            <person name="Wurch L.L."/>
        </authorList>
    </citation>
    <scope>NUCLEOTIDE SEQUENCE</scope>
</reference>
<evidence type="ECO:0000313" key="2">
    <source>
        <dbReference type="EnsemblProtists" id="EOD24158"/>
    </source>
</evidence>
<dbReference type="EnsemblProtists" id="EOD24158">
    <property type="protein sequence ID" value="EOD24158"/>
    <property type="gene ID" value="EMIHUDRAFT_116072"/>
</dbReference>
<dbReference type="AlphaFoldDB" id="A0A0D3JKX3"/>
<dbReference type="SUPFAM" id="SSF81383">
    <property type="entry name" value="F-box domain"/>
    <property type="match status" value="1"/>
</dbReference>
<sequence length="455" mass="50551">MAVSTLELSGKAAAIRVGTPPSSDDYPDDADGWHDAQNDWLERWKPGTALPEPADRKRRTEWNKLTKQHERHLKAAEDEPPGDVTMTDQDLLAEADVTAADIVTSLSYQLNEEPQFGFDLTVDLARIVFDFVCPDNHHPRWLLACKLVCKSWRRIVAHYDEKWQRILLAHCPAALALPSGYDDAHTRCPLRLAAVIWPPQSEQVHVRKLRADNFEVVVALLSGRGGEAPKVEWSQVLQLDEAAPIDYPAPGGPEPPQGTGFQWGGLELPLLDGSAPKTVEELKAAVEAIHADSARFGRLGCDRTLSVILRRKSDDKIVMCGPPARFAFQGCKLILPPPIPPPQGWDAPTMYFYPERLPMVLQTSSGDGGPTPNPTYPRVVIKPALSPAMESGEVKWCFALELAAIGDEDELNSYRPNLDVNPFWQMGVNLIYQREDWDDAEMHTVAEALAIADWK</sequence>
<accession>A0A0D3JKX3</accession>
<evidence type="ECO:0008006" key="4">
    <source>
        <dbReference type="Google" id="ProtNLM"/>
    </source>
</evidence>
<dbReference type="Proteomes" id="UP000013827">
    <property type="component" value="Unassembled WGS sequence"/>
</dbReference>
<dbReference type="KEGG" id="ehx:EMIHUDRAFT_116072"/>
<dbReference type="HOGENOM" id="CLU_601926_0_0_1"/>
<evidence type="ECO:0000256" key="1">
    <source>
        <dbReference type="SAM" id="MobiDB-lite"/>
    </source>
</evidence>
<evidence type="ECO:0000313" key="3">
    <source>
        <dbReference type="Proteomes" id="UP000013827"/>
    </source>
</evidence>
<proteinExistence type="predicted"/>
<dbReference type="InterPro" id="IPR036047">
    <property type="entry name" value="F-box-like_dom_sf"/>
</dbReference>
<keyword evidence="3" id="KW-1185">Reference proteome</keyword>
<dbReference type="PaxDb" id="2903-EOD24158"/>
<name>A0A0D3JKX3_EMIH1</name>